<dbReference type="EMBL" id="JBHTJF010000027">
    <property type="protein sequence ID" value="MFD0943770.1"/>
    <property type="molecule type" value="Genomic_DNA"/>
</dbReference>
<comment type="caution">
    <text evidence="1">The sequence shown here is derived from an EMBL/GenBank/DDBJ whole genome shotgun (WGS) entry which is preliminary data.</text>
</comment>
<accession>A0ABW3H0H3</accession>
<reference evidence="2" key="1">
    <citation type="journal article" date="2019" name="Int. J. Syst. Evol. Microbiol.">
        <title>The Global Catalogue of Microorganisms (GCM) 10K type strain sequencing project: providing services to taxonomists for standard genome sequencing and annotation.</title>
        <authorList>
            <consortium name="The Broad Institute Genomics Platform"/>
            <consortium name="The Broad Institute Genome Sequencing Center for Infectious Disease"/>
            <person name="Wu L."/>
            <person name="Ma J."/>
        </authorList>
    </citation>
    <scope>NUCLEOTIDE SEQUENCE [LARGE SCALE GENOMIC DNA]</scope>
    <source>
        <strain evidence="2">CCUG 63563</strain>
    </source>
</reference>
<gene>
    <name evidence="1" type="ORF">ACFQ0V_08325</name>
</gene>
<evidence type="ECO:0000313" key="1">
    <source>
        <dbReference type="EMBL" id="MFD0943770.1"/>
    </source>
</evidence>
<protein>
    <submittedName>
        <fullName evidence="1">Uncharacterized protein</fullName>
    </submittedName>
</protein>
<dbReference type="Proteomes" id="UP001596976">
    <property type="component" value="Unassembled WGS sequence"/>
</dbReference>
<sequence length="240" mass="28711">MEQNFEKYFLHEEEKQSFVEKLQFIARDGRISELCDILPALDAERCEEREESLERIRKHPLYSILHNQSFFYVLRAAYPTVSFEVLDEERSVEDVLRYSSLSVLEDFESTLHELQTPTEVLDSLFKWMRHRGFGAEYCEWYRLLEERGTFEPPHRVLRDQMNTWAHKNRAYIQLYLSHWTESLEEDDAYVAERYLIETVFPNTNDAPTIYDRPGGAARFGDWVEDERVLTFQTERKLSTT</sequence>
<proteinExistence type="predicted"/>
<name>A0ABW3H0H3_9BACL</name>
<dbReference type="RefSeq" id="WP_381012164.1">
    <property type="nucleotide sequence ID" value="NZ_JBHTJF010000027.1"/>
</dbReference>
<evidence type="ECO:0000313" key="2">
    <source>
        <dbReference type="Proteomes" id="UP001596976"/>
    </source>
</evidence>
<organism evidence="1 2">
    <name type="scientific">Savagea faecisuis</name>
    <dbReference type="NCBI Taxonomy" id="1274803"/>
    <lineage>
        <taxon>Bacteria</taxon>
        <taxon>Bacillati</taxon>
        <taxon>Bacillota</taxon>
        <taxon>Bacilli</taxon>
        <taxon>Bacillales</taxon>
        <taxon>Caryophanaceae</taxon>
        <taxon>Savagea</taxon>
    </lineage>
</organism>
<keyword evidence="2" id="KW-1185">Reference proteome</keyword>